<dbReference type="EMBL" id="SDPN01000025">
    <property type="protein sequence ID" value="RXZ68780.1"/>
    <property type="molecule type" value="Genomic_DNA"/>
</dbReference>
<dbReference type="AlphaFoldDB" id="A0A4Q2KW58"/>
<dbReference type="SMART" id="SM00530">
    <property type="entry name" value="HTH_XRE"/>
    <property type="match status" value="1"/>
</dbReference>
<evidence type="ECO:0000313" key="3">
    <source>
        <dbReference type="Proteomes" id="UP000293865"/>
    </source>
</evidence>
<name>A0A4Q2KW58_9MICO</name>
<dbReference type="PROSITE" id="PS50943">
    <property type="entry name" value="HTH_CROC1"/>
    <property type="match status" value="1"/>
</dbReference>
<feature type="domain" description="HTH cro/C1-type" evidence="1">
    <location>
        <begin position="31"/>
        <end position="83"/>
    </location>
</feature>
<dbReference type="OrthoDB" id="3518652at2"/>
<dbReference type="SUPFAM" id="SSF47413">
    <property type="entry name" value="lambda repressor-like DNA-binding domains"/>
    <property type="match status" value="1"/>
</dbReference>
<proteinExistence type="predicted"/>
<dbReference type="Gene3D" id="1.10.260.40">
    <property type="entry name" value="lambda repressor-like DNA-binding domains"/>
    <property type="match status" value="1"/>
</dbReference>
<dbReference type="CDD" id="cd00093">
    <property type="entry name" value="HTH_XRE"/>
    <property type="match status" value="1"/>
</dbReference>
<dbReference type="InterPro" id="IPR001387">
    <property type="entry name" value="Cro/C1-type_HTH"/>
</dbReference>
<dbReference type="Gene3D" id="3.30.450.180">
    <property type="match status" value="1"/>
</dbReference>
<comment type="caution">
    <text evidence="2">The sequence shown here is derived from an EMBL/GenBank/DDBJ whole genome shotgun (WGS) entry which is preliminary data.</text>
</comment>
<dbReference type="PANTHER" id="PTHR35010">
    <property type="entry name" value="BLL4672 PROTEIN-RELATED"/>
    <property type="match status" value="1"/>
</dbReference>
<keyword evidence="3" id="KW-1185">Reference proteome</keyword>
<dbReference type="InterPro" id="IPR010982">
    <property type="entry name" value="Lambda_DNA-bd_dom_sf"/>
</dbReference>
<protein>
    <submittedName>
        <fullName evidence="2">XRE family transcriptional regulator</fullName>
    </submittedName>
</protein>
<gene>
    <name evidence="2" type="ORF">ESP51_13345</name>
</gene>
<dbReference type="InterPro" id="IPR041413">
    <property type="entry name" value="MLTR_LBD"/>
</dbReference>
<sequence length="279" mass="32462">MNRRSELSEFLRSRRERLQPEHVGLERFEGARRVKGLRREELAQLARVSVDYYTKLEQGRVGNVSEPVLDAISLALRLDTAERSYLRELVSSAPARERSPEAQSGTVERVRPTLQRLLDCATTVPGYVVGRRCDVIAWNRMARNVFVDFELLPDRERNWGRLIFLHADVQALYADWTIKGMETVAYLRMARARHPHDDELSELVEELQQRSEAFREWWRRHDVLEKTHGRKWLRHPLVGELVLDHESFHIPGDPDQVLITYTAEEGSASDSALRLLSSW</sequence>
<evidence type="ECO:0000259" key="1">
    <source>
        <dbReference type="PROSITE" id="PS50943"/>
    </source>
</evidence>
<reference evidence="2 3" key="1">
    <citation type="submission" date="2019-01" db="EMBL/GenBank/DDBJ databases">
        <title>Agromyces.</title>
        <authorList>
            <person name="Li J."/>
        </authorList>
    </citation>
    <scope>NUCLEOTIDE SEQUENCE [LARGE SCALE GENOMIC DNA]</scope>
    <source>
        <strain evidence="2 3">DSM 15934</strain>
    </source>
</reference>
<dbReference type="Proteomes" id="UP000293865">
    <property type="component" value="Unassembled WGS sequence"/>
</dbReference>
<evidence type="ECO:0000313" key="2">
    <source>
        <dbReference type="EMBL" id="RXZ68780.1"/>
    </source>
</evidence>
<organism evidence="2 3">
    <name type="scientific">Agromyces albus</name>
    <dbReference type="NCBI Taxonomy" id="205332"/>
    <lineage>
        <taxon>Bacteria</taxon>
        <taxon>Bacillati</taxon>
        <taxon>Actinomycetota</taxon>
        <taxon>Actinomycetes</taxon>
        <taxon>Micrococcales</taxon>
        <taxon>Microbacteriaceae</taxon>
        <taxon>Agromyces</taxon>
    </lineage>
</organism>
<dbReference type="PANTHER" id="PTHR35010:SF2">
    <property type="entry name" value="BLL4672 PROTEIN"/>
    <property type="match status" value="1"/>
</dbReference>
<dbReference type="GO" id="GO:0003677">
    <property type="term" value="F:DNA binding"/>
    <property type="evidence" value="ECO:0007669"/>
    <property type="project" value="InterPro"/>
</dbReference>
<dbReference type="Pfam" id="PF17765">
    <property type="entry name" value="MLTR_LBD"/>
    <property type="match status" value="1"/>
</dbReference>
<dbReference type="RefSeq" id="WP_129521386.1">
    <property type="nucleotide sequence ID" value="NZ_SDPN01000025.1"/>
</dbReference>
<dbReference type="Pfam" id="PF13560">
    <property type="entry name" value="HTH_31"/>
    <property type="match status" value="1"/>
</dbReference>
<accession>A0A4Q2KW58</accession>